<dbReference type="Gene3D" id="1.20.1050.10">
    <property type="match status" value="1"/>
</dbReference>
<organism evidence="3 4">
    <name type="scientific">Carpinus fangiana</name>
    <dbReference type="NCBI Taxonomy" id="176857"/>
    <lineage>
        <taxon>Eukaryota</taxon>
        <taxon>Viridiplantae</taxon>
        <taxon>Streptophyta</taxon>
        <taxon>Embryophyta</taxon>
        <taxon>Tracheophyta</taxon>
        <taxon>Spermatophyta</taxon>
        <taxon>Magnoliopsida</taxon>
        <taxon>eudicotyledons</taxon>
        <taxon>Gunneridae</taxon>
        <taxon>Pentapetalae</taxon>
        <taxon>rosids</taxon>
        <taxon>fabids</taxon>
        <taxon>Fagales</taxon>
        <taxon>Betulaceae</taxon>
        <taxon>Carpinus</taxon>
    </lineage>
</organism>
<dbReference type="GO" id="GO:0005737">
    <property type="term" value="C:cytoplasm"/>
    <property type="evidence" value="ECO:0007669"/>
    <property type="project" value="TreeGrafter"/>
</dbReference>
<dbReference type="InterPro" id="IPR045073">
    <property type="entry name" value="Omega/Tau-like"/>
</dbReference>
<gene>
    <name evidence="3" type="ORF">FH972_017300</name>
</gene>
<dbReference type="InterPro" id="IPR004046">
    <property type="entry name" value="GST_C"/>
</dbReference>
<dbReference type="PANTHER" id="PTHR11260:SF676">
    <property type="entry name" value="GLUTATHIONE S-TRANSFERASE U8"/>
    <property type="match status" value="1"/>
</dbReference>
<dbReference type="GO" id="GO:0006749">
    <property type="term" value="P:glutathione metabolic process"/>
    <property type="evidence" value="ECO:0007669"/>
    <property type="project" value="InterPro"/>
</dbReference>
<protein>
    <recommendedName>
        <fullName evidence="2">GST C-terminal domain-containing protein</fullName>
    </recommendedName>
</protein>
<dbReference type="AlphaFoldDB" id="A0A5N6RM21"/>
<reference evidence="3 4" key="1">
    <citation type="submission" date="2019-06" db="EMBL/GenBank/DDBJ databases">
        <title>A chromosomal-level reference genome of Carpinus fangiana (Coryloideae, Betulaceae).</title>
        <authorList>
            <person name="Yang X."/>
            <person name="Wang Z."/>
            <person name="Zhang L."/>
            <person name="Hao G."/>
            <person name="Liu J."/>
            <person name="Yang Y."/>
        </authorList>
    </citation>
    <scope>NUCLEOTIDE SEQUENCE [LARGE SCALE GENOMIC DNA]</scope>
    <source>
        <strain evidence="3">Cfa_2016G</strain>
        <tissue evidence="3">Leaf</tissue>
    </source>
</reference>
<dbReference type="SUPFAM" id="SSF47616">
    <property type="entry name" value="GST C-terminal domain-like"/>
    <property type="match status" value="1"/>
</dbReference>
<dbReference type="PANTHER" id="PTHR11260">
    <property type="entry name" value="GLUTATHIONE S-TRANSFERASE, GST, SUPERFAMILY, GST DOMAIN CONTAINING"/>
    <property type="match status" value="1"/>
</dbReference>
<dbReference type="Proteomes" id="UP000327013">
    <property type="component" value="Chromosome 7"/>
</dbReference>
<keyword evidence="4" id="KW-1185">Reference proteome</keyword>
<dbReference type="Pfam" id="PF00043">
    <property type="entry name" value="GST_C"/>
    <property type="match status" value="1"/>
</dbReference>
<proteinExistence type="predicted"/>
<dbReference type="InterPro" id="IPR036282">
    <property type="entry name" value="Glutathione-S-Trfase_C_sf"/>
</dbReference>
<keyword evidence="1" id="KW-0175">Coiled coil</keyword>
<evidence type="ECO:0000313" key="4">
    <source>
        <dbReference type="Proteomes" id="UP000327013"/>
    </source>
</evidence>
<evidence type="ECO:0000313" key="3">
    <source>
        <dbReference type="EMBL" id="KAE8099309.1"/>
    </source>
</evidence>
<name>A0A5N6RM21_9ROSI</name>
<dbReference type="OrthoDB" id="4951845at2759"/>
<evidence type="ECO:0000259" key="2">
    <source>
        <dbReference type="PROSITE" id="PS50405"/>
    </source>
</evidence>
<feature type="coiled-coil region" evidence="1">
    <location>
        <begin position="31"/>
        <end position="58"/>
    </location>
</feature>
<dbReference type="InterPro" id="IPR010987">
    <property type="entry name" value="Glutathione-S-Trfase_C-like"/>
</dbReference>
<dbReference type="InterPro" id="IPR045074">
    <property type="entry name" value="GST_C_Tau"/>
</dbReference>
<dbReference type="CDD" id="cd03185">
    <property type="entry name" value="GST_C_Tau"/>
    <property type="match status" value="1"/>
</dbReference>
<accession>A0A5N6RM21</accession>
<dbReference type="EMBL" id="CM017327">
    <property type="protein sequence ID" value="KAE8099309.1"/>
    <property type="molecule type" value="Genomic_DNA"/>
</dbReference>
<dbReference type="GO" id="GO:0004364">
    <property type="term" value="F:glutathione transferase activity"/>
    <property type="evidence" value="ECO:0007669"/>
    <property type="project" value="InterPro"/>
</dbReference>
<feature type="domain" description="GST C-terminal" evidence="2">
    <location>
        <begin position="1"/>
        <end position="128"/>
    </location>
</feature>
<dbReference type="PROSITE" id="PS50405">
    <property type="entry name" value="GST_CTER"/>
    <property type="match status" value="1"/>
</dbReference>
<evidence type="ECO:0000256" key="1">
    <source>
        <dbReference type="SAM" id="Coils"/>
    </source>
</evidence>
<sequence>MGEEVLLFGVWRSPYSRRLWPALRAGFWGEKNERKKALEEASELLKFLEKELEEKSLFGGETVGMVDIVANIIGFWLGVMEEYSGVELLTRDKFPKLSNWTHEFLSNKVIKENLPSRDKFIAYLRNRFEGANASN</sequence>